<reference evidence="11" key="1">
    <citation type="submission" date="2019-06" db="EMBL/GenBank/DDBJ databases">
        <authorList>
            <consortium name="Wellcome Sanger Institute Data Sharing"/>
        </authorList>
    </citation>
    <scope>NUCLEOTIDE SEQUENCE [LARGE SCALE GENOMIC DNA]</scope>
</reference>
<sequence length="309" mass="36309">EQLKMKKKLVGITREHEALFNFVENNKQMCTEKEKQKMLNRLTKSAEVQARVDEEYFNINMEGHQMRLKWENTLKNCYQIIQELEKQRIELQCNILSRYNLHMSSFGQTLKHEEDSKSLMYKDRRKEAIKLKIQRLDDSITKAKKDCEGIERLMKTYSENPSFSNHKNLEETEQQLDETTLKLDLLEATHYKLSLSLAELEGRPKSIHRFSDSIMKWKDKVRVYIRGVKHAARGPKPAHECRIGQCKAIYDFTPEQDDELTLKEGDLLNIYTKEENGWWFGELNGRTGHFPSTYVEELPVIGSVKCSDA</sequence>
<dbReference type="Gene3D" id="1.20.1270.60">
    <property type="entry name" value="Arfaptin homology (AH) domain/BAR domain"/>
    <property type="match status" value="1"/>
</dbReference>
<evidence type="ECO:0000313" key="11">
    <source>
        <dbReference type="Ensembl" id="ENSSORP00005002697.1"/>
    </source>
</evidence>
<evidence type="ECO:0000259" key="9">
    <source>
        <dbReference type="PROSITE" id="PS50002"/>
    </source>
</evidence>
<accession>A0A672Y7P0</accession>
<evidence type="ECO:0000256" key="1">
    <source>
        <dbReference type="ARBA" id="ARBA00022443"/>
    </source>
</evidence>
<protein>
    <recommendedName>
        <fullName evidence="5">Osteoclast-stimulating factor 1</fullName>
    </recommendedName>
</protein>
<keyword evidence="12" id="KW-1185">Reference proteome</keyword>
<dbReference type="PANTHER" id="PTHR14167:SF31">
    <property type="entry name" value="NOSTRIN"/>
    <property type="match status" value="1"/>
</dbReference>
<gene>
    <name evidence="11" type="primary">nostrin</name>
</gene>
<dbReference type="Proteomes" id="UP000472271">
    <property type="component" value="Chromosome 21"/>
</dbReference>
<keyword evidence="2" id="KW-0040">ANK repeat</keyword>
<dbReference type="InterPro" id="IPR050384">
    <property type="entry name" value="Endophilin_SH3RF"/>
</dbReference>
<evidence type="ECO:0000256" key="2">
    <source>
        <dbReference type="ARBA" id="ARBA00023043"/>
    </source>
</evidence>
<organism evidence="11 12">
    <name type="scientific">Sphaeramia orbicularis</name>
    <name type="common">orbiculate cardinalfish</name>
    <dbReference type="NCBI Taxonomy" id="375764"/>
    <lineage>
        <taxon>Eukaryota</taxon>
        <taxon>Metazoa</taxon>
        <taxon>Chordata</taxon>
        <taxon>Craniata</taxon>
        <taxon>Vertebrata</taxon>
        <taxon>Euteleostomi</taxon>
        <taxon>Actinopterygii</taxon>
        <taxon>Neopterygii</taxon>
        <taxon>Teleostei</taxon>
        <taxon>Neoteleostei</taxon>
        <taxon>Acanthomorphata</taxon>
        <taxon>Gobiaria</taxon>
        <taxon>Kurtiformes</taxon>
        <taxon>Apogonoidei</taxon>
        <taxon>Apogonidae</taxon>
        <taxon>Apogoninae</taxon>
        <taxon>Sphaeramia</taxon>
    </lineage>
</organism>
<dbReference type="Pfam" id="PF14604">
    <property type="entry name" value="SH3_9"/>
    <property type="match status" value="1"/>
</dbReference>
<keyword evidence="3 7" id="KW-0175">Coiled coil</keyword>
<dbReference type="InterPro" id="IPR036274">
    <property type="entry name" value="HR1_rpt_sf"/>
</dbReference>
<dbReference type="GO" id="GO:0007165">
    <property type="term" value="P:signal transduction"/>
    <property type="evidence" value="ECO:0007669"/>
    <property type="project" value="InterPro"/>
</dbReference>
<dbReference type="Pfam" id="PF25610">
    <property type="entry name" value="HR1_TOCA"/>
    <property type="match status" value="1"/>
</dbReference>
<evidence type="ECO:0000256" key="8">
    <source>
        <dbReference type="SAM" id="Coils"/>
    </source>
</evidence>
<proteinExistence type="predicted"/>
<feature type="coiled-coil region" evidence="8">
    <location>
        <begin position="67"/>
        <end position="94"/>
    </location>
</feature>
<dbReference type="AlphaFoldDB" id="A0A672Y7P0"/>
<name>A0A672Y7P0_9TELE</name>
<dbReference type="InterPro" id="IPR057870">
    <property type="entry name" value="HR1_TOCA"/>
</dbReference>
<dbReference type="SUPFAM" id="SSF103657">
    <property type="entry name" value="BAR/IMD domain-like"/>
    <property type="match status" value="1"/>
</dbReference>
<evidence type="ECO:0000256" key="3">
    <source>
        <dbReference type="ARBA" id="ARBA00023054"/>
    </source>
</evidence>
<dbReference type="InterPro" id="IPR027267">
    <property type="entry name" value="AH/BAR_dom_sf"/>
</dbReference>
<evidence type="ECO:0000256" key="5">
    <source>
        <dbReference type="ARBA" id="ARBA00040640"/>
    </source>
</evidence>
<dbReference type="SUPFAM" id="SSF50044">
    <property type="entry name" value="SH3-domain"/>
    <property type="match status" value="1"/>
</dbReference>
<feature type="domain" description="REM-1" evidence="10">
    <location>
        <begin position="117"/>
        <end position="199"/>
    </location>
</feature>
<evidence type="ECO:0000256" key="6">
    <source>
        <dbReference type="PROSITE-ProRule" id="PRU00192"/>
    </source>
</evidence>
<reference evidence="11" key="2">
    <citation type="submission" date="2025-08" db="UniProtKB">
        <authorList>
            <consortium name="Ensembl"/>
        </authorList>
    </citation>
    <scope>IDENTIFICATION</scope>
</reference>
<dbReference type="PROSITE" id="PS51860">
    <property type="entry name" value="REM_1"/>
    <property type="match status" value="1"/>
</dbReference>
<keyword evidence="1 6" id="KW-0728">SH3 domain</keyword>
<dbReference type="PANTHER" id="PTHR14167">
    <property type="entry name" value="SH3 DOMAIN-CONTAINING"/>
    <property type="match status" value="1"/>
</dbReference>
<dbReference type="Ensembl" id="ENSSORT00005002777.1">
    <property type="protein sequence ID" value="ENSSORP00005002697.1"/>
    <property type="gene ID" value="ENSSORG00005001590.1"/>
</dbReference>
<dbReference type="InterPro" id="IPR001452">
    <property type="entry name" value="SH3_domain"/>
</dbReference>
<reference evidence="11" key="3">
    <citation type="submission" date="2025-09" db="UniProtKB">
        <authorList>
            <consortium name="Ensembl"/>
        </authorList>
    </citation>
    <scope>IDENTIFICATION</scope>
</reference>
<evidence type="ECO:0000256" key="7">
    <source>
        <dbReference type="PROSITE-ProRule" id="PRU01207"/>
    </source>
</evidence>
<feature type="coiled-coil region" evidence="8">
    <location>
        <begin position="126"/>
        <end position="189"/>
    </location>
</feature>
<dbReference type="Gene3D" id="2.30.30.40">
    <property type="entry name" value="SH3 Domains"/>
    <property type="match status" value="1"/>
</dbReference>
<dbReference type="SMART" id="SM00326">
    <property type="entry name" value="SH3"/>
    <property type="match status" value="1"/>
</dbReference>
<evidence type="ECO:0000259" key="10">
    <source>
        <dbReference type="PROSITE" id="PS51860"/>
    </source>
</evidence>
<comment type="function">
    <text evidence="4">Induces bone resorption, acting probably through a signaling cascade which results in the secretion of factor(s) enhancing osteoclast formation and activity.</text>
</comment>
<feature type="domain" description="SH3" evidence="9">
    <location>
        <begin position="241"/>
        <end position="300"/>
    </location>
</feature>
<dbReference type="InterPro" id="IPR035656">
    <property type="entry name" value="Nostrin_SH3"/>
</dbReference>
<dbReference type="PROSITE" id="PS50002">
    <property type="entry name" value="SH3"/>
    <property type="match status" value="1"/>
</dbReference>
<evidence type="ECO:0000256" key="4">
    <source>
        <dbReference type="ARBA" id="ARBA00037432"/>
    </source>
</evidence>
<dbReference type="CDD" id="cd11823">
    <property type="entry name" value="SH3_Nostrin"/>
    <property type="match status" value="1"/>
</dbReference>
<dbReference type="PRINTS" id="PR00452">
    <property type="entry name" value="SH3DOMAIN"/>
</dbReference>
<dbReference type="Gene3D" id="6.10.140.470">
    <property type="match status" value="1"/>
</dbReference>
<dbReference type="FunFam" id="2.30.30.40:FF:000072">
    <property type="entry name" value="Unconventional Myosin IB"/>
    <property type="match status" value="1"/>
</dbReference>
<dbReference type="InterPro" id="IPR036028">
    <property type="entry name" value="SH3-like_dom_sf"/>
</dbReference>
<evidence type="ECO:0000313" key="12">
    <source>
        <dbReference type="Proteomes" id="UP000472271"/>
    </source>
</evidence>
<dbReference type="SUPFAM" id="SSF46585">
    <property type="entry name" value="HR1 repeat"/>
    <property type="match status" value="1"/>
</dbReference>
<dbReference type="InterPro" id="IPR011072">
    <property type="entry name" value="HR1_rho-bd"/>
</dbReference>